<dbReference type="Proteomes" id="UP001317742">
    <property type="component" value="Chromosome"/>
</dbReference>
<proteinExistence type="predicted"/>
<evidence type="ECO:0000313" key="2">
    <source>
        <dbReference type="Proteomes" id="UP001317742"/>
    </source>
</evidence>
<organism evidence="1 2">
    <name type="scientific">Pseudodesulfovibrio nedwellii</name>
    <dbReference type="NCBI Taxonomy" id="2973072"/>
    <lineage>
        <taxon>Bacteria</taxon>
        <taxon>Pseudomonadati</taxon>
        <taxon>Thermodesulfobacteriota</taxon>
        <taxon>Desulfovibrionia</taxon>
        <taxon>Desulfovibrionales</taxon>
        <taxon>Desulfovibrionaceae</taxon>
    </lineage>
</organism>
<keyword evidence="2" id="KW-1185">Reference proteome</keyword>
<evidence type="ECO:0000313" key="1">
    <source>
        <dbReference type="EMBL" id="BDQ38090.1"/>
    </source>
</evidence>
<accession>A0ABM8B2S8</accession>
<gene>
    <name evidence="1" type="ORF">SYK_24500</name>
</gene>
<name>A0ABM8B2S8_9BACT</name>
<reference evidence="1 2" key="1">
    <citation type="submission" date="2022-08" db="EMBL/GenBank/DDBJ databases">
        <title>Genome Sequence of the sulphate-reducing bacterium, Pseudodesulfovibrio sp. SYK.</title>
        <authorList>
            <person name="Kondo R."/>
            <person name="Kataoka T."/>
        </authorList>
    </citation>
    <scope>NUCLEOTIDE SEQUENCE [LARGE SCALE GENOMIC DNA]</scope>
    <source>
        <strain evidence="1 2">SYK</strain>
    </source>
</reference>
<protein>
    <submittedName>
        <fullName evidence="1">Uncharacterized protein</fullName>
    </submittedName>
</protein>
<sequence>MYTISDADSLAYFCSDEASKNYSATTVIRKTANNSDQPQHYVQSSYYRVLPKNGVFNIDTMEPPRYHPGNDGPWPTDECVPWDRVIHMEDMRKQPFYVSPVELVTPEK</sequence>
<dbReference type="EMBL" id="AP026709">
    <property type="protein sequence ID" value="BDQ38090.1"/>
    <property type="molecule type" value="Genomic_DNA"/>
</dbReference>